<sequence>MSITSETIFFGDAQRITTKASQVKVIHTPHDLTTCEPGQLLQRWDFISRYNDDCLPFSFTDPLRHRSDPLTDDVVDLLDLKPGQDGLKAVEGYFQREGKAVSAEDEKIPEPIRKFWKEVHRKPPNSISGFVEGGAEDNPRQLVEAMKNHDRSGKGRVPSLAEGQAVFWRYSAPIFVALMHFTLAGGFSAPHLSATMKETNYLTSKLRDASYRRLLETSLMVLDCMSDMTIDQGIGWKSAIRVRLLHAQVRRRIRLGQGRLNAYSVEEHGIPINQYDLAIVLGGFMIAPLWSLRRVGLYLTSFESAAYVRAWTHVGFYLGIDESLLERMYGRTFATAETSFAWLAFPAFPSEVPEDGYSTPAHRILSAVSGRPPAARTVGHHRELSRMLLGTRLADQLALPRGTTKDCFTSRYETSLSTAFILFGRYWPRKEWEEERQAWFREVMYLITLYHLGEKRTTFAWREEGRHEHKLGEGEGEEAGRRMGPAVGREIRRRWMWLLGEMVGGTVLVLGTVLVGGWKVWSRNLS</sequence>
<proteinExistence type="predicted"/>
<accession>A0A2X0LWM3</accession>
<evidence type="ECO:0000313" key="3">
    <source>
        <dbReference type="EMBL" id="SGY16722.1"/>
    </source>
</evidence>
<keyword evidence="4" id="KW-1185">Reference proteome</keyword>
<evidence type="ECO:0000313" key="4">
    <source>
        <dbReference type="Proteomes" id="UP000249464"/>
    </source>
</evidence>
<dbReference type="Proteomes" id="UP000249464">
    <property type="component" value="Unassembled WGS sequence"/>
</dbReference>
<dbReference type="InterPro" id="IPR018713">
    <property type="entry name" value="MPAB/Lcp_cat_dom"/>
</dbReference>
<name>A0A2X0LWM3_9BASI</name>
<dbReference type="InterPro" id="IPR037473">
    <property type="entry name" value="Lcp-like"/>
</dbReference>
<feature type="transmembrane region" description="Helical" evidence="1">
    <location>
        <begin position="495"/>
        <end position="518"/>
    </location>
</feature>
<protein>
    <submittedName>
        <fullName evidence="3">BQ5605_C012g06964 protein</fullName>
    </submittedName>
</protein>
<keyword evidence="1" id="KW-1133">Transmembrane helix</keyword>
<evidence type="ECO:0000256" key="1">
    <source>
        <dbReference type="SAM" id="Phobius"/>
    </source>
</evidence>
<feature type="domain" description="ER-bound oxygenase mpaB/mpaB'/Rubber oxygenase catalytic" evidence="2">
    <location>
        <begin position="168"/>
        <end position="404"/>
    </location>
</feature>
<dbReference type="AlphaFoldDB" id="A0A2X0LWM3"/>
<dbReference type="PANTHER" id="PTHR37539">
    <property type="entry name" value="SECRETED PROTEIN-RELATED"/>
    <property type="match status" value="1"/>
</dbReference>
<dbReference type="GO" id="GO:0016491">
    <property type="term" value="F:oxidoreductase activity"/>
    <property type="evidence" value="ECO:0007669"/>
    <property type="project" value="InterPro"/>
</dbReference>
<keyword evidence="1" id="KW-0472">Membrane</keyword>
<evidence type="ECO:0000259" key="2">
    <source>
        <dbReference type="Pfam" id="PF09995"/>
    </source>
</evidence>
<dbReference type="STRING" id="796604.A0A2X0LWM3"/>
<reference evidence="3 4" key="1">
    <citation type="submission" date="2016-11" db="EMBL/GenBank/DDBJ databases">
        <authorList>
            <person name="Jaros S."/>
            <person name="Januszkiewicz K."/>
            <person name="Wedrychowicz H."/>
        </authorList>
    </citation>
    <scope>NUCLEOTIDE SEQUENCE [LARGE SCALE GENOMIC DNA]</scope>
</reference>
<organism evidence="3 4">
    <name type="scientific">Microbotryum silenes-dioicae</name>
    <dbReference type="NCBI Taxonomy" id="796604"/>
    <lineage>
        <taxon>Eukaryota</taxon>
        <taxon>Fungi</taxon>
        <taxon>Dikarya</taxon>
        <taxon>Basidiomycota</taxon>
        <taxon>Pucciniomycotina</taxon>
        <taxon>Microbotryomycetes</taxon>
        <taxon>Microbotryales</taxon>
        <taxon>Microbotryaceae</taxon>
        <taxon>Microbotryum</taxon>
    </lineage>
</organism>
<dbReference type="PANTHER" id="PTHR37539:SF1">
    <property type="entry name" value="ER-BOUND OXYGENASE MPAB_MPAB'_RUBBER OXYGENASE CATALYTIC DOMAIN-CONTAINING PROTEIN"/>
    <property type="match status" value="1"/>
</dbReference>
<dbReference type="Pfam" id="PF09995">
    <property type="entry name" value="MPAB_Lcp_cat"/>
    <property type="match status" value="1"/>
</dbReference>
<keyword evidence="1" id="KW-0812">Transmembrane</keyword>
<gene>
    <name evidence="3" type="primary">BQ5605_C012g06964</name>
    <name evidence="3" type="ORF">BQ5605_C012G06964</name>
</gene>
<dbReference type="EMBL" id="FQNC01000014">
    <property type="protein sequence ID" value="SGY16722.1"/>
    <property type="molecule type" value="Genomic_DNA"/>
</dbReference>